<dbReference type="OrthoDB" id="619142at2759"/>
<dbReference type="Gramene" id="ONK65715">
    <property type="protein sequence ID" value="ONK65715"/>
    <property type="gene ID" value="A4U43_C06F190"/>
</dbReference>
<dbReference type="AlphaFoldDB" id="A0A5P1EID5"/>
<name>A0A5P1EID5_ASPOF</name>
<dbReference type="InterPro" id="IPR037490">
    <property type="entry name" value="WAP"/>
</dbReference>
<dbReference type="EMBL" id="CM007386">
    <property type="protein sequence ID" value="ONK65715.1"/>
    <property type="molecule type" value="Genomic_DNA"/>
</dbReference>
<dbReference type="PANTHER" id="PTHR33883">
    <property type="entry name" value="WPP DOMAIN-ASSOCIATED PROTEIN"/>
    <property type="match status" value="1"/>
</dbReference>
<keyword evidence="4" id="KW-1185">Reference proteome</keyword>
<feature type="coiled-coil region" evidence="1">
    <location>
        <begin position="537"/>
        <end position="564"/>
    </location>
</feature>
<feature type="region of interest" description="Disordered" evidence="2">
    <location>
        <begin position="64"/>
        <end position="96"/>
    </location>
</feature>
<evidence type="ECO:0000313" key="3">
    <source>
        <dbReference type="EMBL" id="ONK65715.1"/>
    </source>
</evidence>
<feature type="coiled-coil region" evidence="1">
    <location>
        <begin position="254"/>
        <end position="292"/>
    </location>
</feature>
<evidence type="ECO:0000313" key="4">
    <source>
        <dbReference type="Proteomes" id="UP000243459"/>
    </source>
</evidence>
<keyword evidence="1" id="KW-0175">Coiled coil</keyword>
<feature type="coiled-coil region" evidence="1">
    <location>
        <begin position="123"/>
        <end position="150"/>
    </location>
</feature>
<feature type="compositionally biased region" description="Basic and acidic residues" evidence="2">
    <location>
        <begin position="72"/>
        <end position="84"/>
    </location>
</feature>
<feature type="region of interest" description="Disordered" evidence="2">
    <location>
        <begin position="218"/>
        <end position="241"/>
    </location>
</feature>
<reference evidence="4" key="1">
    <citation type="journal article" date="2017" name="Nat. Commun.">
        <title>The asparagus genome sheds light on the origin and evolution of a young Y chromosome.</title>
        <authorList>
            <person name="Harkess A."/>
            <person name="Zhou J."/>
            <person name="Xu C."/>
            <person name="Bowers J.E."/>
            <person name="Van der Hulst R."/>
            <person name="Ayyampalayam S."/>
            <person name="Mercati F."/>
            <person name="Riccardi P."/>
            <person name="McKain M.R."/>
            <person name="Kakrana A."/>
            <person name="Tang H."/>
            <person name="Ray J."/>
            <person name="Groenendijk J."/>
            <person name="Arikit S."/>
            <person name="Mathioni S.M."/>
            <person name="Nakano M."/>
            <person name="Shan H."/>
            <person name="Telgmann-Rauber A."/>
            <person name="Kanno A."/>
            <person name="Yue Z."/>
            <person name="Chen H."/>
            <person name="Li W."/>
            <person name="Chen Y."/>
            <person name="Xu X."/>
            <person name="Zhang Y."/>
            <person name="Luo S."/>
            <person name="Chen H."/>
            <person name="Gao J."/>
            <person name="Mao Z."/>
            <person name="Pires J.C."/>
            <person name="Luo M."/>
            <person name="Kudrna D."/>
            <person name="Wing R.A."/>
            <person name="Meyers B.C."/>
            <person name="Yi K."/>
            <person name="Kong H."/>
            <person name="Lavrijsen P."/>
            <person name="Sunseri F."/>
            <person name="Falavigna A."/>
            <person name="Ye Y."/>
            <person name="Leebens-Mack J.H."/>
            <person name="Chen G."/>
        </authorList>
    </citation>
    <scope>NUCLEOTIDE SEQUENCE [LARGE SCALE GENOMIC DNA]</scope>
    <source>
        <strain evidence="4">cv. DH0086</strain>
    </source>
</reference>
<dbReference type="PANTHER" id="PTHR33883:SF10">
    <property type="entry name" value="WPP DOMAIN-ASSOCIATED PROTEIN"/>
    <property type="match status" value="1"/>
</dbReference>
<sequence>MIRSLQVELEATIGEQRDAMARNWRERLSEISSARRDLDALFKSMSSNPPDSALLMSYRNATENVEEQNNNGERRDDACRRTVENRSSPTPRSTGDVLMKLIPGDSPQQLMCLKKEELISYFKMEMNRMKRQHELALQEKTEELFSLKRDLLKEKGSSPLHFSKERDLEIAKKKVSEIILKLDDIVLKSKEPPVGFDCQDASQRLKERADALFSESPWLRTPPVDEKKEAQRTAPQGSAESKLVEEVERLRFAIEEVRTEASIKEEKYKRVLENLVDEIESNEQVLETATKIIEDIYCLVYEGAIANAVSSTNSMLVGSYKEKDSINAELSEKEEGLRLEIEENGRLKQQVAALSTSVRGKEMLASEATSQLVKQKEQFELVRHELNLYKDRDSKQQMIIANLKDEINLSMGKMDEACQQIHQKEAEICNLNQKLMISFDGLKETERQNSILQNDICDKQGELASKTALEKELKEQLEAIVASVAHLSRTTWEYGCKVIQKIETNEARLNLLSHQCSQIKQQSKLLKKKALWYKERFEAKCEDLQKAENEVDLLGDEVDTLLGLLEKIYFALDHYSSVLQYYPGVVEILKLIRRELDGETTKSK</sequence>
<accession>A0A5P1EID5</accession>
<protein>
    <submittedName>
        <fullName evidence="3">Uncharacterized protein</fullName>
    </submittedName>
</protein>
<dbReference type="OMA" id="CQFNPLV"/>
<evidence type="ECO:0000256" key="1">
    <source>
        <dbReference type="SAM" id="Coils"/>
    </source>
</evidence>
<organism evidence="3 4">
    <name type="scientific">Asparagus officinalis</name>
    <name type="common">Garden asparagus</name>
    <dbReference type="NCBI Taxonomy" id="4686"/>
    <lineage>
        <taxon>Eukaryota</taxon>
        <taxon>Viridiplantae</taxon>
        <taxon>Streptophyta</taxon>
        <taxon>Embryophyta</taxon>
        <taxon>Tracheophyta</taxon>
        <taxon>Spermatophyta</taxon>
        <taxon>Magnoliopsida</taxon>
        <taxon>Liliopsida</taxon>
        <taxon>Asparagales</taxon>
        <taxon>Asparagaceae</taxon>
        <taxon>Asparagoideae</taxon>
        <taxon>Asparagus</taxon>
    </lineage>
</organism>
<gene>
    <name evidence="3" type="ORF">A4U43_C06F190</name>
</gene>
<evidence type="ECO:0000256" key="2">
    <source>
        <dbReference type="SAM" id="MobiDB-lite"/>
    </source>
</evidence>
<proteinExistence type="predicted"/>
<dbReference type="Proteomes" id="UP000243459">
    <property type="component" value="Chromosome 6"/>
</dbReference>